<protein>
    <submittedName>
        <fullName evidence="1">Transcriptional regulator</fullName>
    </submittedName>
</protein>
<evidence type="ECO:0000313" key="2">
    <source>
        <dbReference type="Proteomes" id="UP000598146"/>
    </source>
</evidence>
<dbReference type="InterPro" id="IPR016084">
    <property type="entry name" value="Haem_Oase-like_multi-hlx"/>
</dbReference>
<keyword evidence="2" id="KW-1185">Reference proteome</keyword>
<comment type="caution">
    <text evidence="1">The sequence shown here is derived from an EMBL/GenBank/DDBJ whole genome shotgun (WGS) entry which is preliminary data.</text>
</comment>
<dbReference type="Gene3D" id="1.20.910.10">
    <property type="entry name" value="Heme oxygenase-like"/>
    <property type="match status" value="1"/>
</dbReference>
<organism evidence="1 2">
    <name type="scientific">Actinoplanes aureus</name>
    <dbReference type="NCBI Taxonomy" id="2792083"/>
    <lineage>
        <taxon>Bacteria</taxon>
        <taxon>Bacillati</taxon>
        <taxon>Actinomycetota</taxon>
        <taxon>Actinomycetes</taxon>
        <taxon>Micromonosporales</taxon>
        <taxon>Micromonosporaceae</taxon>
        <taxon>Actinoplanes</taxon>
    </lineage>
</organism>
<evidence type="ECO:0000313" key="1">
    <source>
        <dbReference type="EMBL" id="MBG0568520.1"/>
    </source>
</evidence>
<dbReference type="Proteomes" id="UP000598146">
    <property type="component" value="Unassembled WGS sequence"/>
</dbReference>
<dbReference type="EMBL" id="JADQTO010000039">
    <property type="protein sequence ID" value="MBG0568520.1"/>
    <property type="molecule type" value="Genomic_DNA"/>
</dbReference>
<proteinExistence type="predicted"/>
<reference evidence="1" key="1">
    <citation type="submission" date="2020-11" db="EMBL/GenBank/DDBJ databases">
        <title>Isolation and identification of active actinomycetes.</title>
        <authorList>
            <person name="Sun X."/>
        </authorList>
    </citation>
    <scope>NUCLEOTIDE SEQUENCE</scope>
    <source>
        <strain evidence="1">NEAU-A11</strain>
    </source>
</reference>
<gene>
    <name evidence="1" type="ORF">I4J89_44570</name>
</gene>
<name>A0A931CEP5_9ACTN</name>
<dbReference type="RefSeq" id="WP_196420289.1">
    <property type="nucleotide sequence ID" value="NZ_JADQTO010000039.1"/>
</dbReference>
<dbReference type="AlphaFoldDB" id="A0A931CEP5"/>
<accession>A0A931CEP5</accession>
<dbReference type="SUPFAM" id="SSF48613">
    <property type="entry name" value="Heme oxygenase-like"/>
    <property type="match status" value="1"/>
</dbReference>
<sequence length="219" mass="22558">MGGDAGALLKSIRDGLATDAGENPFVVAVTEGRAPLSAVAALAAEEHLIIPSDRRGFLTLAARADEPAAVDFFAGLASGESLVFPLVAPLAAGAGMEQESLAAYEPRAGCQAYPAYVSWLALNAEPAAAALALVANFAAWGGYCAALAAGLRERYGFGDEACAFLDFFAEPAPELDQKAVAAAQAALDRGDPLSGTHRYARLLHAYETGFWQTLAGIDA</sequence>